<protein>
    <submittedName>
        <fullName evidence="1">Uncharacterized protein</fullName>
    </submittedName>
</protein>
<dbReference type="Proteomes" id="UP000325295">
    <property type="component" value="Chromosome"/>
</dbReference>
<gene>
    <name evidence="1" type="ORF">F0161_06315</name>
</gene>
<name>A0A5P1X5J1_9LACO</name>
<reference evidence="1 2" key="1">
    <citation type="submission" date="2019-09" db="EMBL/GenBank/DDBJ databases">
        <title>Complete Genome Sequence of Lactobacillus nenjiangensis SH-Y15, isolated from sauerkraut.</title>
        <authorList>
            <person name="Yang H."/>
        </authorList>
    </citation>
    <scope>NUCLEOTIDE SEQUENCE [LARGE SCALE GENOMIC DNA]</scope>
    <source>
        <strain evidence="1 2">SH-Y15</strain>
    </source>
</reference>
<keyword evidence="2" id="KW-1185">Reference proteome</keyword>
<sequence>MKKLKPRIKICKVPGCHKETFTDKSVFCGEHERVFNSSVKTAEKAAMLVGSLVLKSLVGKSKK</sequence>
<accession>A0A5P1X5J1</accession>
<evidence type="ECO:0000313" key="2">
    <source>
        <dbReference type="Proteomes" id="UP000325295"/>
    </source>
</evidence>
<evidence type="ECO:0000313" key="1">
    <source>
        <dbReference type="EMBL" id="QER67507.1"/>
    </source>
</evidence>
<organism evidence="1 2">
    <name type="scientific">Paucilactobacillus nenjiangensis</name>
    <dbReference type="NCBI Taxonomy" id="1296540"/>
    <lineage>
        <taxon>Bacteria</taxon>
        <taxon>Bacillati</taxon>
        <taxon>Bacillota</taxon>
        <taxon>Bacilli</taxon>
        <taxon>Lactobacillales</taxon>
        <taxon>Lactobacillaceae</taxon>
        <taxon>Paucilactobacillus</taxon>
    </lineage>
</organism>
<dbReference type="RefSeq" id="WP_150204056.1">
    <property type="nucleotide sequence ID" value="NZ_CP043939.1"/>
</dbReference>
<proteinExistence type="predicted"/>
<dbReference type="AlphaFoldDB" id="A0A5P1X5J1"/>
<dbReference type="EMBL" id="CP043939">
    <property type="protein sequence ID" value="QER67507.1"/>
    <property type="molecule type" value="Genomic_DNA"/>
</dbReference>
<dbReference type="KEGG" id="lnn:F0161_06315"/>